<keyword evidence="2" id="KW-1185">Reference proteome</keyword>
<accession>A0A1Q5ZU71</accession>
<gene>
    <name evidence="1" type="ORF">RG47T_0682</name>
</gene>
<protein>
    <submittedName>
        <fullName evidence="1">Uncharacterized protein</fullName>
    </submittedName>
</protein>
<organism evidence="1 2">
    <name type="scientific">Mucilaginibacter polytrichastri</name>
    <dbReference type="NCBI Taxonomy" id="1302689"/>
    <lineage>
        <taxon>Bacteria</taxon>
        <taxon>Pseudomonadati</taxon>
        <taxon>Bacteroidota</taxon>
        <taxon>Sphingobacteriia</taxon>
        <taxon>Sphingobacteriales</taxon>
        <taxon>Sphingobacteriaceae</taxon>
        <taxon>Mucilaginibacter</taxon>
    </lineage>
</organism>
<sequence>MTGKSLLGDKKTYPTKITLSDKNLDSFEVTYPNAQSGLGFTTNDVKVIQYNSTNYNKVD</sequence>
<dbReference type="Proteomes" id="UP000186720">
    <property type="component" value="Unassembled WGS sequence"/>
</dbReference>
<dbReference type="AlphaFoldDB" id="A0A1Q5ZU71"/>
<evidence type="ECO:0000313" key="2">
    <source>
        <dbReference type="Proteomes" id="UP000186720"/>
    </source>
</evidence>
<reference evidence="1 2" key="1">
    <citation type="submission" date="2016-11" db="EMBL/GenBank/DDBJ databases">
        <title>Whole Genome Sequencing of Mucilaginibacter polytrichastri RG4-7(T) isolated from the moss sample.</title>
        <authorList>
            <person name="Li Y."/>
        </authorList>
    </citation>
    <scope>NUCLEOTIDE SEQUENCE [LARGE SCALE GENOMIC DNA]</scope>
    <source>
        <strain evidence="1 2">RG4-7</strain>
    </source>
</reference>
<comment type="caution">
    <text evidence="1">The sequence shown here is derived from an EMBL/GenBank/DDBJ whole genome shotgun (WGS) entry which is preliminary data.</text>
</comment>
<proteinExistence type="predicted"/>
<dbReference type="EMBL" id="MPPL01000001">
    <property type="protein sequence ID" value="OKS85238.1"/>
    <property type="molecule type" value="Genomic_DNA"/>
</dbReference>
<evidence type="ECO:0000313" key="1">
    <source>
        <dbReference type="EMBL" id="OKS85238.1"/>
    </source>
</evidence>
<name>A0A1Q5ZU71_9SPHI</name>